<dbReference type="Proteomes" id="UP001054945">
    <property type="component" value="Unassembled WGS sequence"/>
</dbReference>
<feature type="transmembrane region" description="Helical" evidence="1">
    <location>
        <begin position="6"/>
        <end position="26"/>
    </location>
</feature>
<organism evidence="2 3">
    <name type="scientific">Caerostris extrusa</name>
    <name type="common">Bark spider</name>
    <name type="synonym">Caerostris bankana</name>
    <dbReference type="NCBI Taxonomy" id="172846"/>
    <lineage>
        <taxon>Eukaryota</taxon>
        <taxon>Metazoa</taxon>
        <taxon>Ecdysozoa</taxon>
        <taxon>Arthropoda</taxon>
        <taxon>Chelicerata</taxon>
        <taxon>Arachnida</taxon>
        <taxon>Araneae</taxon>
        <taxon>Araneomorphae</taxon>
        <taxon>Entelegynae</taxon>
        <taxon>Araneoidea</taxon>
        <taxon>Araneidae</taxon>
        <taxon>Caerostris</taxon>
    </lineage>
</organism>
<comment type="caution">
    <text evidence="2">The sequence shown here is derived from an EMBL/GenBank/DDBJ whole genome shotgun (WGS) entry which is preliminary data.</text>
</comment>
<keyword evidence="1" id="KW-1133">Transmembrane helix</keyword>
<evidence type="ECO:0000256" key="1">
    <source>
        <dbReference type="SAM" id="Phobius"/>
    </source>
</evidence>
<name>A0AAV4PZ71_CAEEX</name>
<keyword evidence="1" id="KW-0472">Membrane</keyword>
<protein>
    <recommendedName>
        <fullName evidence="4">Secreted protein</fullName>
    </recommendedName>
</protein>
<reference evidence="2 3" key="1">
    <citation type="submission" date="2021-06" db="EMBL/GenBank/DDBJ databases">
        <title>Caerostris extrusa draft genome.</title>
        <authorList>
            <person name="Kono N."/>
            <person name="Arakawa K."/>
        </authorList>
    </citation>
    <scope>NUCLEOTIDE SEQUENCE [LARGE SCALE GENOMIC DNA]</scope>
</reference>
<accession>A0AAV4PZ71</accession>
<proteinExistence type="predicted"/>
<evidence type="ECO:0000313" key="2">
    <source>
        <dbReference type="EMBL" id="GIY02713.1"/>
    </source>
</evidence>
<gene>
    <name evidence="2" type="ORF">CEXT_111761</name>
</gene>
<dbReference type="EMBL" id="BPLR01005485">
    <property type="protein sequence ID" value="GIY02713.1"/>
    <property type="molecule type" value="Genomic_DNA"/>
</dbReference>
<sequence length="116" mass="13230">MEVKRGILVLFIRFPIFFSSVAAIAYKMKLKITSGTYKGIYCARSCSSRWVILPGCSTRAHTCGVVGVWEVQEMSSRCGLKDRALRRSYVTEEAKRGVFVLFIRSQFFSLRCRDSL</sequence>
<keyword evidence="1" id="KW-0812">Transmembrane</keyword>
<dbReference type="AlphaFoldDB" id="A0AAV4PZ71"/>
<evidence type="ECO:0008006" key="4">
    <source>
        <dbReference type="Google" id="ProtNLM"/>
    </source>
</evidence>
<evidence type="ECO:0000313" key="3">
    <source>
        <dbReference type="Proteomes" id="UP001054945"/>
    </source>
</evidence>
<keyword evidence="3" id="KW-1185">Reference proteome</keyword>